<feature type="region of interest" description="Disordered" evidence="4">
    <location>
        <begin position="486"/>
        <end position="511"/>
    </location>
</feature>
<feature type="compositionally biased region" description="Basic and acidic residues" evidence="4">
    <location>
        <begin position="804"/>
        <end position="814"/>
    </location>
</feature>
<feature type="region of interest" description="Disordered" evidence="4">
    <location>
        <begin position="67"/>
        <end position="95"/>
    </location>
</feature>
<dbReference type="EMBL" id="JBHFQA010000018">
    <property type="protein sequence ID" value="KAL2082883.1"/>
    <property type="molecule type" value="Genomic_DNA"/>
</dbReference>
<feature type="compositionally biased region" description="Low complexity" evidence="4">
    <location>
        <begin position="1572"/>
        <end position="1599"/>
    </location>
</feature>
<feature type="region of interest" description="Disordered" evidence="4">
    <location>
        <begin position="2254"/>
        <end position="2293"/>
    </location>
</feature>
<feature type="region of interest" description="Disordered" evidence="4">
    <location>
        <begin position="1134"/>
        <end position="1194"/>
    </location>
</feature>
<feature type="compositionally biased region" description="Basic and acidic residues" evidence="4">
    <location>
        <begin position="635"/>
        <end position="647"/>
    </location>
</feature>
<feature type="compositionally biased region" description="Basic and acidic residues" evidence="4">
    <location>
        <begin position="999"/>
        <end position="1008"/>
    </location>
</feature>
<evidence type="ECO:0000313" key="6">
    <source>
        <dbReference type="EMBL" id="KAL2082883.1"/>
    </source>
</evidence>
<feature type="compositionally biased region" description="Basic and acidic residues" evidence="4">
    <location>
        <begin position="895"/>
        <end position="911"/>
    </location>
</feature>
<feature type="region of interest" description="Disordered" evidence="4">
    <location>
        <begin position="1344"/>
        <end position="1757"/>
    </location>
</feature>
<keyword evidence="3" id="KW-0963">Cytoplasm</keyword>
<comment type="subcellular location">
    <subcellularLocation>
        <location evidence="1">Cytoplasm</location>
    </subcellularLocation>
</comment>
<name>A0ABD1J6Q6_9TELE</name>
<dbReference type="PANTHER" id="PTHR16181">
    <property type="entry name" value="PROTEIN FAM83A-RELATED"/>
    <property type="match status" value="1"/>
</dbReference>
<dbReference type="GO" id="GO:0005737">
    <property type="term" value="C:cytoplasm"/>
    <property type="evidence" value="ECO:0007669"/>
    <property type="project" value="UniProtKB-SubCell"/>
</dbReference>
<feature type="compositionally biased region" description="Polar residues" evidence="4">
    <location>
        <begin position="1718"/>
        <end position="1734"/>
    </location>
</feature>
<feature type="compositionally biased region" description="Low complexity" evidence="4">
    <location>
        <begin position="624"/>
        <end position="634"/>
    </location>
</feature>
<comment type="similarity">
    <text evidence="2">Belongs to the FAM83 family.</text>
</comment>
<dbReference type="SUPFAM" id="SSF56024">
    <property type="entry name" value="Phospholipase D/nuclease"/>
    <property type="match status" value="1"/>
</dbReference>
<feature type="compositionally biased region" description="Polar residues" evidence="4">
    <location>
        <begin position="1384"/>
        <end position="1400"/>
    </location>
</feature>
<reference evidence="6 7" key="1">
    <citation type="submission" date="2024-09" db="EMBL/GenBank/DDBJ databases">
        <title>A chromosome-level genome assembly of Gray's grenadier anchovy, Coilia grayii.</title>
        <authorList>
            <person name="Fu Z."/>
        </authorList>
    </citation>
    <scope>NUCLEOTIDE SEQUENCE [LARGE SCALE GENOMIC DNA]</scope>
    <source>
        <strain evidence="6">G4</strain>
        <tissue evidence="6">Muscle</tissue>
    </source>
</reference>
<feature type="compositionally biased region" description="Basic and acidic residues" evidence="4">
    <location>
        <begin position="1260"/>
        <end position="1274"/>
    </location>
</feature>
<feature type="compositionally biased region" description="Polar residues" evidence="4">
    <location>
        <begin position="1518"/>
        <end position="1528"/>
    </location>
</feature>
<feature type="compositionally biased region" description="Polar residues" evidence="4">
    <location>
        <begin position="2190"/>
        <end position="2207"/>
    </location>
</feature>
<feature type="compositionally biased region" description="Polar residues" evidence="4">
    <location>
        <begin position="1055"/>
        <end position="1064"/>
    </location>
</feature>
<feature type="compositionally biased region" description="Polar residues" evidence="4">
    <location>
        <begin position="1789"/>
        <end position="1803"/>
    </location>
</feature>
<feature type="region of interest" description="Disordered" evidence="4">
    <location>
        <begin position="1773"/>
        <end position="1830"/>
    </location>
</feature>
<dbReference type="Pfam" id="PF07894">
    <property type="entry name" value="SACK1"/>
    <property type="match status" value="1"/>
</dbReference>
<evidence type="ECO:0000256" key="1">
    <source>
        <dbReference type="ARBA" id="ARBA00004496"/>
    </source>
</evidence>
<dbReference type="PANTHER" id="PTHR16181:SF16">
    <property type="entry name" value="FAMILY WITH SEQUENCE SIMILARITY 83 MEMBER HA"/>
    <property type="match status" value="1"/>
</dbReference>
<feature type="compositionally biased region" description="Polar residues" evidence="4">
    <location>
        <begin position="1623"/>
        <end position="1634"/>
    </location>
</feature>
<feature type="compositionally biased region" description="Polar residues" evidence="4">
    <location>
        <begin position="2082"/>
        <end position="2099"/>
    </location>
</feature>
<feature type="compositionally biased region" description="Basic and acidic residues" evidence="4">
    <location>
        <begin position="2277"/>
        <end position="2292"/>
    </location>
</feature>
<feature type="compositionally biased region" description="Low complexity" evidence="4">
    <location>
        <begin position="954"/>
        <end position="966"/>
    </location>
</feature>
<feature type="compositionally biased region" description="Low complexity" evidence="4">
    <location>
        <begin position="2220"/>
        <end position="2229"/>
    </location>
</feature>
<gene>
    <name evidence="6" type="ORF">ACEWY4_020656</name>
</gene>
<dbReference type="Gene3D" id="3.30.870.10">
    <property type="entry name" value="Endonuclease Chain A"/>
    <property type="match status" value="1"/>
</dbReference>
<feature type="region of interest" description="Disordered" evidence="4">
    <location>
        <begin position="766"/>
        <end position="828"/>
    </location>
</feature>
<feature type="compositionally biased region" description="Low complexity" evidence="4">
    <location>
        <begin position="2045"/>
        <end position="2057"/>
    </location>
</feature>
<protein>
    <recommendedName>
        <fullName evidence="5">Scaffolding anchor of CK1 domain-containing protein</fullName>
    </recommendedName>
</protein>
<proteinExistence type="inferred from homology"/>
<dbReference type="InterPro" id="IPR050944">
    <property type="entry name" value="FAM83"/>
</dbReference>
<feature type="region of interest" description="Disordered" evidence="4">
    <location>
        <begin position="2139"/>
        <end position="2232"/>
    </location>
</feature>
<evidence type="ECO:0000256" key="2">
    <source>
        <dbReference type="ARBA" id="ARBA00006937"/>
    </source>
</evidence>
<evidence type="ECO:0000313" key="7">
    <source>
        <dbReference type="Proteomes" id="UP001591681"/>
    </source>
</evidence>
<feature type="compositionally biased region" description="Low complexity" evidence="4">
    <location>
        <begin position="1368"/>
        <end position="1383"/>
    </location>
</feature>
<keyword evidence="7" id="KW-1185">Reference proteome</keyword>
<accession>A0ABD1J6Q6</accession>
<dbReference type="InterPro" id="IPR012461">
    <property type="entry name" value="SACK1"/>
</dbReference>
<feature type="region of interest" description="Disordered" evidence="4">
    <location>
        <begin position="1857"/>
        <end position="2099"/>
    </location>
</feature>
<feature type="compositionally biased region" description="Basic and acidic residues" evidence="4">
    <location>
        <begin position="1149"/>
        <end position="1165"/>
    </location>
</feature>
<comment type="caution">
    <text evidence="6">The sequence shown here is derived from an EMBL/GenBank/DDBJ whole genome shotgun (WGS) entry which is preliminary data.</text>
</comment>
<feature type="compositionally biased region" description="Basic and acidic residues" evidence="4">
    <location>
        <begin position="691"/>
        <end position="711"/>
    </location>
</feature>
<feature type="compositionally biased region" description="Low complexity" evidence="4">
    <location>
        <begin position="1280"/>
        <end position="1296"/>
    </location>
</feature>
<feature type="compositionally biased region" description="Low complexity" evidence="4">
    <location>
        <begin position="1541"/>
        <end position="1551"/>
    </location>
</feature>
<evidence type="ECO:0000256" key="3">
    <source>
        <dbReference type="ARBA" id="ARBA00022490"/>
    </source>
</evidence>
<feature type="compositionally biased region" description="Polar residues" evidence="4">
    <location>
        <begin position="913"/>
        <end position="925"/>
    </location>
</feature>
<feature type="region of interest" description="Disordered" evidence="4">
    <location>
        <begin position="461"/>
        <end position="480"/>
    </location>
</feature>
<organism evidence="6 7">
    <name type="scientific">Coilia grayii</name>
    <name type="common">Gray's grenadier anchovy</name>
    <dbReference type="NCBI Taxonomy" id="363190"/>
    <lineage>
        <taxon>Eukaryota</taxon>
        <taxon>Metazoa</taxon>
        <taxon>Chordata</taxon>
        <taxon>Craniata</taxon>
        <taxon>Vertebrata</taxon>
        <taxon>Euteleostomi</taxon>
        <taxon>Actinopterygii</taxon>
        <taxon>Neopterygii</taxon>
        <taxon>Teleostei</taxon>
        <taxon>Clupei</taxon>
        <taxon>Clupeiformes</taxon>
        <taxon>Clupeoidei</taxon>
        <taxon>Engraulidae</taxon>
        <taxon>Coilinae</taxon>
        <taxon>Coilia</taxon>
    </lineage>
</organism>
<feature type="compositionally biased region" description="Low complexity" evidence="4">
    <location>
        <begin position="2146"/>
        <end position="2159"/>
    </location>
</feature>
<sequence>MARRSQCSSAGDNPLDPNYLHPHYREEYRLAIDALVESDLDGYHEFLQAADVVDFLSRLEIEHIQNTVQNPRHSNKPGAVDQGDDTSGEGSSDTYWPMLSDMDAPSLDLGWPQPLHFIGPTEITTFVNPPDPAMPSIKTQARRLIKDAQLVIAVVMDIFTDVDIFADLLEAAMRNVAVYILLDQQNAHHFAAMVANCRVNLEQVQSMRVRTVAGSTYRCRTGKSFQGQMMERFLLIDSRAVLGGNYSFMWSYEKLHRCLAHLFLGQLVVTFDEEFRILYAQSEPIVIEGVMVPIQKYSSMPELPKQYQVFPRVKPELPGNLYEGQVDVDARRFPLRRGESAHVLFPTQPNMFPLQQHRPGALDRHLLRGAPYGEGTSGAFYQQYLMHRERQTMDTLETQSTHSHRDQYHCERTGLEPAYDLFGKFRLQRYQHSDQYSEPGGPHMMDQVDNYDHMLKFLQSNPTAEVGPGPGPGPEVLVVPEGPYMSSRRRQRSGQPYACQTSPTPLSPHEQKRFYMEASGDERKSRDADAKKGMRDWRILSYLSAYEDSASEDAPPPQGSDMGDDSPFSSQERLCDPELSAPRISLREPPKMPSAVLPSRQKKLFQTDDMKNLPSLQTDFRAMSAATSESSSTSDGKRVEDGTDKPPAETNEDLFRKRPNPTLQRTSRLRNSLLFSSNQEQHRSLFDLARPAEPKQEENLESQEKSSEKTLLKQQSTAAVGVEQRPPELPFSQLQRTASFMVDMDDADCRLQFFRQLAAQRKVEAATKLAEGTSEKSCTEPGKTGSGAPDGSHKVRGQQQTSEVSHKSTDRPGDTDSQSSKATKDKIPIITLHVSDSDTKSVETLSMAEDVTSKASTAGRACGVLPQIATDAEKIERKRLQEPAVAKEASLGSDAKGKSLDSAHKPAKEESTAMPSVVTSESPSNIKPVLPVISGAAASKKTPAETKDPSSITSSDKAADGASSGAVQSSGTKQDVVEKRSKLALQRASKLRNSLLFRSRSEQQRPHSETFSLEKNVTDDRNQEEGGLSSAAVDPGSLDKVVKQSEDCVAPANPTAESVNTQDSAKGPNGRASEAKVEGISYKRQASFTMGDKYAPLEFQSKVLQRTTAMLDLSDPHSRLQLFRELAAQRKVVQAAVRSAESAAGHISQKPDEPKDTSATEEHAAAPHQSSTDPLSKPLLVGGTDPLSKPLLAGGTDALLKPLLAGGTNTKAEASHVLDDDAKTRKAQSAAEGCETTTGLSDNTSESGSSTSEFTQTATDVEKMELKKLRDEMPAKPPNTSLTSSAPTDTSSAPETTPKDVALTHQDRTSEKQISKSDKCALPNEHVPAASSLTGLSIRAGQLTHSPAVSRPAISTAQGNEEKYVANPSTKPVDSDSSTDVSSGAESFTTAPNSPCTPTPTEFIPLSLQQKECKLTTEPMVPPSPLPSPIKGGSPQQTSPADIKSDQSTAKQASPSKTRTPLKSAEADSSSVAGPLSTAHHSPAGSAPTKSPTVTSQPTSPLKVTCESDAAKTRAKSPATQTAATSPGMSAADSAVKTDSRLAPSSSPARPTTIAVESPAQSESHPAERGVRSATAPTSSVVSTQATTITDSSSSSVSSPVKALPTAVASPTGPRSPSDIKITETSSASASVNTADGLKCKETTVKSPLARTPAKINTDSHLPSISSPVKADPTSVASPEEPKSPSGITIIDTDSASAHINTGDCTDTTVTTPMAGTPATTNTDLRLPSISSPVQKAAPTAVASPAGPTSPSGIQTEETGSALAHVNADDGLQCKDTTAKSPLGHPPAKTNTDLRLPSISSPVKTDPPAVASPKEHRSPPGIKITQTSSASASVSTAGGLQCNDTTAKNPVVSTQATAITDSSSSSVSSPVKADATAVASPTGPRSPSNVTTKETDSVSGPVSPETGLPHRDTSASPAAVAVDTVSTTNASVSPVSSPTQTDPPANATSAGSSTSPVTKMSVTSPVSGLNLSKGTLCPPKQDSPVVEVSKEHSSLSNIPETSEADHTPNLAQSEGCSSPRAVPTSPCGVETVDLSPLQDPNKNDSSLPPTASATSVPPTNPVATTSGLPAGTPATDHDQAPQALSSPAVTVSGDSSDSKLASAAITVLGDSADSKLASAAVTVLGDSSDSKLASAELVLSTGDSGSSANTATSVANAATEGEGDSDAKDVPRAHASADAAKPSGECPSDDLSNATSHNTKDAVTSPSSEEHRSPAEEAARSPSSRYPSSTANVLSCSNLRDDTKVLLEQISANSQTRAAKQNLPATDDGKQNLPATDDAKEREEKAPSDKSNKLLASRFLGWESHITRNERERLITAMESKRKERRVYSRFEVS</sequence>
<dbReference type="Proteomes" id="UP001591681">
    <property type="component" value="Unassembled WGS sequence"/>
</dbReference>
<feature type="compositionally biased region" description="Basic and acidic residues" evidence="4">
    <location>
        <begin position="1213"/>
        <end position="1224"/>
    </location>
</feature>
<feature type="compositionally biased region" description="Polar residues" evidence="4">
    <location>
        <begin position="1924"/>
        <end position="1973"/>
    </location>
</feature>
<feature type="compositionally biased region" description="Polar residues" evidence="4">
    <location>
        <begin position="1655"/>
        <end position="1667"/>
    </location>
</feature>
<feature type="compositionally biased region" description="Polar residues" evidence="4">
    <location>
        <begin position="1344"/>
        <end position="1359"/>
    </location>
</feature>
<feature type="compositionally biased region" description="Low complexity" evidence="4">
    <location>
        <begin position="1702"/>
        <end position="1712"/>
    </location>
</feature>
<feature type="compositionally biased region" description="Polar residues" evidence="4">
    <location>
        <begin position="1883"/>
        <end position="1900"/>
    </location>
</feature>
<feature type="compositionally biased region" description="Polar residues" evidence="4">
    <location>
        <begin position="1488"/>
        <end position="1502"/>
    </location>
</feature>
<feature type="region of interest" description="Disordered" evidence="4">
    <location>
        <begin position="1211"/>
        <end position="1326"/>
    </location>
</feature>
<feature type="compositionally biased region" description="Polar residues" evidence="4">
    <location>
        <begin position="1747"/>
        <end position="1757"/>
    </location>
</feature>
<feature type="compositionally biased region" description="Polar residues" evidence="4">
    <location>
        <begin position="1436"/>
        <end position="1472"/>
    </location>
</feature>
<dbReference type="FunFam" id="3.30.870.10:FF:000004">
    <property type="entry name" value="protein FAM83H isoform X2"/>
    <property type="match status" value="1"/>
</dbReference>
<evidence type="ECO:0000256" key="4">
    <source>
        <dbReference type="SAM" id="MobiDB-lite"/>
    </source>
</evidence>
<evidence type="ECO:0000259" key="5">
    <source>
        <dbReference type="Pfam" id="PF07894"/>
    </source>
</evidence>
<feature type="domain" description="Scaffolding anchor of CK1" evidence="5">
    <location>
        <begin position="13"/>
        <end position="284"/>
    </location>
</feature>
<feature type="compositionally biased region" description="Low complexity" evidence="4">
    <location>
        <begin position="1241"/>
        <end position="1257"/>
    </location>
</feature>
<feature type="region of interest" description="Disordered" evidence="4">
    <location>
        <begin position="691"/>
        <end position="730"/>
    </location>
</feature>
<feature type="region of interest" description="Disordered" evidence="4">
    <location>
        <begin position="875"/>
        <end position="1080"/>
    </location>
</feature>
<feature type="region of interest" description="Disordered" evidence="4">
    <location>
        <begin position="548"/>
        <end position="670"/>
    </location>
</feature>
<feature type="compositionally biased region" description="Basic and acidic residues" evidence="4">
    <location>
        <begin position="1305"/>
        <end position="1319"/>
    </location>
</feature>
<feature type="compositionally biased region" description="Basic and acidic residues" evidence="4">
    <location>
        <begin position="2208"/>
        <end position="2219"/>
    </location>
</feature>